<name>A0ABY9TSA2_9GAMM</name>
<keyword evidence="5" id="KW-1185">Reference proteome</keyword>
<feature type="coiled-coil region" evidence="2">
    <location>
        <begin position="187"/>
        <end position="214"/>
    </location>
</feature>
<dbReference type="Pfam" id="PF04285">
    <property type="entry name" value="DUF444"/>
    <property type="match status" value="1"/>
</dbReference>
<organism evidence="4 5">
    <name type="scientific">Thalassotalea psychrophila</name>
    <dbReference type="NCBI Taxonomy" id="3065647"/>
    <lineage>
        <taxon>Bacteria</taxon>
        <taxon>Pseudomonadati</taxon>
        <taxon>Pseudomonadota</taxon>
        <taxon>Gammaproteobacteria</taxon>
        <taxon>Alteromonadales</taxon>
        <taxon>Colwelliaceae</taxon>
        <taxon>Thalassotalea</taxon>
    </lineage>
</organism>
<reference evidence="5" key="1">
    <citation type="submission" date="2023-09" db="EMBL/GenBank/DDBJ databases">
        <authorList>
            <person name="Li S."/>
            <person name="Li X."/>
            <person name="Zhang C."/>
            <person name="Zhao Z."/>
        </authorList>
    </citation>
    <scope>NUCLEOTIDE SEQUENCE [LARGE SCALE GENOMIC DNA]</scope>
    <source>
        <strain evidence="5">SQ149</strain>
    </source>
</reference>
<dbReference type="EMBL" id="CP134145">
    <property type="protein sequence ID" value="WNC71708.1"/>
    <property type="molecule type" value="Genomic_DNA"/>
</dbReference>
<accession>A0ABY9TSA2</accession>
<evidence type="ECO:0000313" key="4">
    <source>
        <dbReference type="EMBL" id="WNC71708.1"/>
    </source>
</evidence>
<protein>
    <recommendedName>
        <fullName evidence="1">UPF0229 protein RGQ13_16540</fullName>
    </recommendedName>
</protein>
<feature type="compositionally biased region" description="Basic and acidic residues" evidence="3">
    <location>
        <begin position="38"/>
        <end position="60"/>
    </location>
</feature>
<evidence type="ECO:0000313" key="5">
    <source>
        <dbReference type="Proteomes" id="UP001258994"/>
    </source>
</evidence>
<proteinExistence type="inferred from homology"/>
<evidence type="ECO:0000256" key="3">
    <source>
        <dbReference type="SAM" id="MobiDB-lite"/>
    </source>
</evidence>
<keyword evidence="2" id="KW-0175">Coiled coil</keyword>
<feature type="region of interest" description="Disordered" evidence="3">
    <location>
        <begin position="37"/>
        <end position="108"/>
    </location>
</feature>
<dbReference type="Proteomes" id="UP001258994">
    <property type="component" value="Chromosome"/>
</dbReference>
<dbReference type="InterPro" id="IPR006698">
    <property type="entry name" value="UPF0229"/>
</dbReference>
<dbReference type="PANTHER" id="PTHR30510">
    <property type="entry name" value="UPF0229 PROTEIN YEAH"/>
    <property type="match status" value="1"/>
</dbReference>
<dbReference type="HAMAP" id="MF_01232">
    <property type="entry name" value="UPF0229"/>
    <property type="match status" value="1"/>
</dbReference>
<dbReference type="SUPFAM" id="SSF53300">
    <property type="entry name" value="vWA-like"/>
    <property type="match status" value="1"/>
</dbReference>
<sequence>MAVFIDKRLNAKNKSMANRQRFVRRYKSQIKHSLAESINRRKVTDHQSDEDVSISKKDLSEPTFKQGEGGIKQRIYPGNDQFSEGDKIPRPKTSQGTGTGESGASDSGVGEDDFIFSISADEYLNLLFDDLELPNLQFNQVDKLIDYKTVRAGYCNEGAIANIDIVKSLQGSIARRMVMTSDKRKQLKHCQQQLVLLEQKNEDQSAAKIQLTEKIAILKDKIAKVPFIDTFDLRYRNYDKQTIPSSKAVMFCLMDVSGSMVQATKDMAKRFYILLYLFLTRNYKTINVVYIIHHTQAKEVDEQNFFYSKETGGTIISSALKLLYQIIKKRYNSKDWNIYVAQASDGDNWQDDTPKCYQLLANKILPIIRFYSYIEINNNEPKSLWLEYQRLIDKYPHFTMRQITEVADIYPVFRDLFKKTANINAGWGQYGR</sequence>
<dbReference type="RefSeq" id="WP_348390842.1">
    <property type="nucleotide sequence ID" value="NZ_CP134145.1"/>
</dbReference>
<gene>
    <name evidence="4" type="ORF">RGQ13_16540</name>
</gene>
<dbReference type="NCBIfam" id="NF003707">
    <property type="entry name" value="PRK05325.1-2"/>
    <property type="match status" value="1"/>
</dbReference>
<evidence type="ECO:0000256" key="1">
    <source>
        <dbReference type="HAMAP-Rule" id="MF_01232"/>
    </source>
</evidence>
<evidence type="ECO:0000256" key="2">
    <source>
        <dbReference type="SAM" id="Coils"/>
    </source>
</evidence>
<dbReference type="NCBIfam" id="NF003708">
    <property type="entry name" value="PRK05325.1-3"/>
    <property type="match status" value="1"/>
</dbReference>
<dbReference type="PANTHER" id="PTHR30510:SF2">
    <property type="entry name" value="UPF0229 PROTEIN YEAH"/>
    <property type="match status" value="1"/>
</dbReference>
<comment type="similarity">
    <text evidence="1">Belongs to the UPF0229 family.</text>
</comment>
<dbReference type="InterPro" id="IPR036465">
    <property type="entry name" value="vWFA_dom_sf"/>
</dbReference>